<dbReference type="STRING" id="88036.D8T3D0"/>
<dbReference type="KEGG" id="smo:SELMODRAFT_131062"/>
<dbReference type="PROSITE" id="PS01359">
    <property type="entry name" value="ZF_PHD_1"/>
    <property type="match status" value="1"/>
</dbReference>
<evidence type="ECO:0000256" key="3">
    <source>
        <dbReference type="ARBA" id="ARBA00022833"/>
    </source>
</evidence>
<reference evidence="8 9" key="1">
    <citation type="journal article" date="2011" name="Science">
        <title>The Selaginella genome identifies genetic changes associated with the evolution of vascular plants.</title>
        <authorList>
            <person name="Banks J.A."/>
            <person name="Nishiyama T."/>
            <person name="Hasebe M."/>
            <person name="Bowman J.L."/>
            <person name="Gribskov M."/>
            <person name="dePamphilis C."/>
            <person name="Albert V.A."/>
            <person name="Aono N."/>
            <person name="Aoyama T."/>
            <person name="Ambrose B.A."/>
            <person name="Ashton N.W."/>
            <person name="Axtell M.J."/>
            <person name="Barker E."/>
            <person name="Barker M.S."/>
            <person name="Bennetzen J.L."/>
            <person name="Bonawitz N.D."/>
            <person name="Chapple C."/>
            <person name="Cheng C."/>
            <person name="Correa L.G."/>
            <person name="Dacre M."/>
            <person name="DeBarry J."/>
            <person name="Dreyer I."/>
            <person name="Elias M."/>
            <person name="Engstrom E.M."/>
            <person name="Estelle M."/>
            <person name="Feng L."/>
            <person name="Finet C."/>
            <person name="Floyd S.K."/>
            <person name="Frommer W.B."/>
            <person name="Fujita T."/>
            <person name="Gramzow L."/>
            <person name="Gutensohn M."/>
            <person name="Harholt J."/>
            <person name="Hattori M."/>
            <person name="Heyl A."/>
            <person name="Hirai T."/>
            <person name="Hiwatashi Y."/>
            <person name="Ishikawa M."/>
            <person name="Iwata M."/>
            <person name="Karol K.G."/>
            <person name="Koehler B."/>
            <person name="Kolukisaoglu U."/>
            <person name="Kubo M."/>
            <person name="Kurata T."/>
            <person name="Lalonde S."/>
            <person name="Li K."/>
            <person name="Li Y."/>
            <person name="Litt A."/>
            <person name="Lyons E."/>
            <person name="Manning G."/>
            <person name="Maruyama T."/>
            <person name="Michael T.P."/>
            <person name="Mikami K."/>
            <person name="Miyazaki S."/>
            <person name="Morinaga S."/>
            <person name="Murata T."/>
            <person name="Mueller-Roeber B."/>
            <person name="Nelson D.R."/>
            <person name="Obara M."/>
            <person name="Oguri Y."/>
            <person name="Olmstead R.G."/>
            <person name="Onodera N."/>
            <person name="Petersen B.L."/>
            <person name="Pils B."/>
            <person name="Prigge M."/>
            <person name="Rensing S.A."/>
            <person name="Riano-Pachon D.M."/>
            <person name="Roberts A.W."/>
            <person name="Sato Y."/>
            <person name="Scheller H.V."/>
            <person name="Schulz B."/>
            <person name="Schulz C."/>
            <person name="Shakirov E.V."/>
            <person name="Shibagaki N."/>
            <person name="Shinohara N."/>
            <person name="Shippen D.E."/>
            <person name="Soerensen I."/>
            <person name="Sotooka R."/>
            <person name="Sugimoto N."/>
            <person name="Sugita M."/>
            <person name="Sumikawa N."/>
            <person name="Tanurdzic M."/>
            <person name="Theissen G."/>
            <person name="Ulvskov P."/>
            <person name="Wakazuki S."/>
            <person name="Weng J.K."/>
            <person name="Willats W.W."/>
            <person name="Wipf D."/>
            <person name="Wolf P.G."/>
            <person name="Yang L."/>
            <person name="Zimmer A.D."/>
            <person name="Zhu Q."/>
            <person name="Mitros T."/>
            <person name="Hellsten U."/>
            <person name="Loque D."/>
            <person name="Otillar R."/>
            <person name="Salamov A."/>
            <person name="Schmutz J."/>
            <person name="Shapiro H."/>
            <person name="Lindquist E."/>
            <person name="Lucas S."/>
            <person name="Rokhsar D."/>
            <person name="Grigoriev I.V."/>
        </authorList>
    </citation>
    <scope>NUCLEOTIDE SEQUENCE [LARGE SCALE GENOMIC DNA]</scope>
</reference>
<dbReference type="HOGENOM" id="CLU_1527725_0_0_1"/>
<dbReference type="CDD" id="cd15532">
    <property type="entry name" value="PHD2_CHD_II"/>
    <property type="match status" value="1"/>
</dbReference>
<dbReference type="Proteomes" id="UP000001514">
    <property type="component" value="Unassembled WGS sequence"/>
</dbReference>
<evidence type="ECO:0000313" key="9">
    <source>
        <dbReference type="Proteomes" id="UP000001514"/>
    </source>
</evidence>
<dbReference type="Pfam" id="PF00628">
    <property type="entry name" value="PHD"/>
    <property type="match status" value="1"/>
</dbReference>
<evidence type="ECO:0000256" key="1">
    <source>
        <dbReference type="ARBA" id="ARBA00022723"/>
    </source>
</evidence>
<feature type="signal peptide" evidence="6">
    <location>
        <begin position="1"/>
        <end position="18"/>
    </location>
</feature>
<feature type="chain" id="PRO_5003123267" description="PHD-type domain-containing protein" evidence="6">
    <location>
        <begin position="19"/>
        <end position="176"/>
    </location>
</feature>
<gene>
    <name evidence="8" type="ORF">SELMODRAFT_131062</name>
</gene>
<accession>D8T3D0</accession>
<evidence type="ECO:0000256" key="4">
    <source>
        <dbReference type="PROSITE-ProRule" id="PRU00146"/>
    </source>
</evidence>
<dbReference type="eggNOG" id="KOG0383">
    <property type="taxonomic scope" value="Eukaryota"/>
</dbReference>
<dbReference type="SMART" id="SM00249">
    <property type="entry name" value="PHD"/>
    <property type="match status" value="1"/>
</dbReference>
<dbReference type="Gramene" id="EFJ08835">
    <property type="protein sequence ID" value="EFJ08835"/>
    <property type="gene ID" value="SELMODRAFT_131062"/>
</dbReference>
<proteinExistence type="predicted"/>
<dbReference type="InParanoid" id="D8T3D0"/>
<keyword evidence="2 4" id="KW-0863">Zinc-finger</keyword>
<keyword evidence="6" id="KW-0732">Signal</keyword>
<evidence type="ECO:0000256" key="5">
    <source>
        <dbReference type="SAM" id="MobiDB-lite"/>
    </source>
</evidence>
<dbReference type="SUPFAM" id="SSF57903">
    <property type="entry name" value="FYVE/PHD zinc finger"/>
    <property type="match status" value="1"/>
</dbReference>
<feature type="domain" description="PHD-type" evidence="7">
    <location>
        <begin position="12"/>
        <end position="59"/>
    </location>
</feature>
<dbReference type="EMBL" id="GL377669">
    <property type="protein sequence ID" value="EFJ08835.1"/>
    <property type="molecule type" value="Genomic_DNA"/>
</dbReference>
<dbReference type="PANTHER" id="PTHR24102">
    <property type="entry name" value="PHD FINGER PROTEIN"/>
    <property type="match status" value="1"/>
</dbReference>
<dbReference type="InterPro" id="IPR013083">
    <property type="entry name" value="Znf_RING/FYVE/PHD"/>
</dbReference>
<dbReference type="GO" id="GO:0008270">
    <property type="term" value="F:zinc ion binding"/>
    <property type="evidence" value="ECO:0007669"/>
    <property type="project" value="UniProtKB-KW"/>
</dbReference>
<keyword evidence="9" id="KW-1185">Reference proteome</keyword>
<protein>
    <recommendedName>
        <fullName evidence="7">PHD-type domain-containing protein</fullName>
    </recommendedName>
</protein>
<name>D8T3D0_SELML</name>
<sequence>MVAYAVFVLQSFFECMVCQSGGNLLCCDHCPRVYHLHCLSPPLKRAPTGKWRCPDCIGESEKPLAETVAAKNTETAKEVRSESESKNQAPNGEILNISNEKSHKRSRDDMIKRFKKKSRLDDPAADKCPPCGLNKQSSETLLDNGSSFGPDGLLDEGEELNSTPNVKVLFYLNHFT</sequence>
<evidence type="ECO:0000259" key="7">
    <source>
        <dbReference type="PROSITE" id="PS50016"/>
    </source>
</evidence>
<dbReference type="InterPro" id="IPR019786">
    <property type="entry name" value="Zinc_finger_PHD-type_CS"/>
</dbReference>
<evidence type="ECO:0000256" key="2">
    <source>
        <dbReference type="ARBA" id="ARBA00022771"/>
    </source>
</evidence>
<feature type="compositionally biased region" description="Polar residues" evidence="5">
    <location>
        <begin position="134"/>
        <end position="147"/>
    </location>
</feature>
<evidence type="ECO:0000256" key="6">
    <source>
        <dbReference type="SAM" id="SignalP"/>
    </source>
</evidence>
<keyword evidence="3" id="KW-0862">Zinc</keyword>
<dbReference type="InterPro" id="IPR011011">
    <property type="entry name" value="Znf_FYVE_PHD"/>
</dbReference>
<dbReference type="InterPro" id="IPR019787">
    <property type="entry name" value="Znf_PHD-finger"/>
</dbReference>
<dbReference type="PROSITE" id="PS50016">
    <property type="entry name" value="ZF_PHD_2"/>
    <property type="match status" value="1"/>
</dbReference>
<feature type="compositionally biased region" description="Basic and acidic residues" evidence="5">
    <location>
        <begin position="74"/>
        <end position="85"/>
    </location>
</feature>
<dbReference type="PANTHER" id="PTHR24102:SF28">
    <property type="entry name" value="PHD-TYPE DOMAIN-CONTAINING PROTEIN"/>
    <property type="match status" value="1"/>
</dbReference>
<evidence type="ECO:0000313" key="8">
    <source>
        <dbReference type="EMBL" id="EFJ08835.1"/>
    </source>
</evidence>
<organism evidence="9">
    <name type="scientific">Selaginella moellendorffii</name>
    <name type="common">Spikemoss</name>
    <dbReference type="NCBI Taxonomy" id="88036"/>
    <lineage>
        <taxon>Eukaryota</taxon>
        <taxon>Viridiplantae</taxon>
        <taxon>Streptophyta</taxon>
        <taxon>Embryophyta</taxon>
        <taxon>Tracheophyta</taxon>
        <taxon>Lycopodiopsida</taxon>
        <taxon>Selaginellales</taxon>
        <taxon>Selaginellaceae</taxon>
        <taxon>Selaginella</taxon>
    </lineage>
</organism>
<dbReference type="AlphaFoldDB" id="D8T3D0"/>
<keyword evidence="1" id="KW-0479">Metal-binding</keyword>
<feature type="region of interest" description="Disordered" evidence="5">
    <location>
        <begin position="67"/>
        <end position="157"/>
    </location>
</feature>
<dbReference type="InterPro" id="IPR001965">
    <property type="entry name" value="Znf_PHD"/>
</dbReference>
<dbReference type="Gene3D" id="3.30.40.10">
    <property type="entry name" value="Zinc/RING finger domain, C3HC4 (zinc finger)"/>
    <property type="match status" value="1"/>
</dbReference>